<keyword evidence="1" id="KW-0831">Ubiquinone biosynthesis</keyword>
<sequence>MRDTQGLDDLVRKLADLMPEPAKQFQQEMEKNLRAGLASALQRMDLVTREEYEVQTTLLARSRERLAELEARVAALEAALAPGHGSGQSWQKEAE</sequence>
<evidence type="ECO:0000313" key="2">
    <source>
        <dbReference type="EMBL" id="ACL74168.1"/>
    </source>
</evidence>
<dbReference type="HAMAP" id="MF_02216">
    <property type="entry name" value="UbiK"/>
    <property type="match status" value="1"/>
</dbReference>
<dbReference type="eggNOG" id="COG2960">
    <property type="taxonomic scope" value="Bacteria"/>
</dbReference>
<reference evidence="2 3" key="1">
    <citation type="journal article" date="2011" name="Stand. Genomic Sci.">
        <title>Complete genome sequence of 'Thioalkalivibrio sulfidophilus' HL-EbGr7.</title>
        <authorList>
            <person name="Muyzer G."/>
            <person name="Sorokin D.Y."/>
            <person name="Mavromatis K."/>
            <person name="Lapidus A."/>
            <person name="Clum A."/>
            <person name="Ivanova N."/>
            <person name="Pati A."/>
            <person name="d'Haeseleer P."/>
            <person name="Woyke T."/>
            <person name="Kyrpides N.C."/>
        </authorList>
    </citation>
    <scope>NUCLEOTIDE SEQUENCE [LARGE SCALE GENOMIC DNA]</scope>
    <source>
        <strain evidence="2 3">HL-EbGR7</strain>
    </source>
</reference>
<dbReference type="PANTHER" id="PTHR38040:SF1">
    <property type="entry name" value="UBIQUINONE BIOSYNTHESIS ACCESSORY FACTOR UBIK"/>
    <property type="match status" value="1"/>
</dbReference>
<keyword evidence="1" id="KW-0175">Coiled coil</keyword>
<dbReference type="GO" id="GO:0006744">
    <property type="term" value="P:ubiquinone biosynthetic process"/>
    <property type="evidence" value="ECO:0007669"/>
    <property type="project" value="UniProtKB-UniRule"/>
</dbReference>
<dbReference type="EMBL" id="CP001339">
    <property type="protein sequence ID" value="ACL74168.1"/>
    <property type="molecule type" value="Genomic_DNA"/>
</dbReference>
<dbReference type="AlphaFoldDB" id="B8GQ21"/>
<dbReference type="UniPathway" id="UPA00232"/>
<comment type="subcellular location">
    <subcellularLocation>
        <location evidence="1">Cytoplasm</location>
    </subcellularLocation>
</comment>
<comment type="similarity">
    <text evidence="1">Belongs to the UbiK family.</text>
</comment>
<accession>B8GQ21</accession>
<evidence type="ECO:0000256" key="1">
    <source>
        <dbReference type="HAMAP-Rule" id="MF_02216"/>
    </source>
</evidence>
<dbReference type="KEGG" id="tgr:Tgr7_3099"/>
<gene>
    <name evidence="1" type="primary">ubiK</name>
    <name evidence="2" type="ordered locus">Tgr7_3099</name>
</gene>
<dbReference type="HOGENOM" id="CLU_154412_0_1_6"/>
<comment type="function">
    <text evidence="1">Required for efficient ubiquinone (coenzyme Q) biosynthesis. UbiK is probably an accessory factor of Ubi enzymes and facilitates ubiquinone biosynthesis by acting as an assembly factor, a targeting factor, or both.</text>
</comment>
<dbReference type="GO" id="GO:0005829">
    <property type="term" value="C:cytosol"/>
    <property type="evidence" value="ECO:0007669"/>
    <property type="project" value="TreeGrafter"/>
</dbReference>
<feature type="coiled-coil region" evidence="1">
    <location>
        <begin position="52"/>
        <end position="79"/>
    </location>
</feature>
<dbReference type="InterPro" id="IPR007475">
    <property type="entry name" value="UbiK"/>
</dbReference>
<protein>
    <recommendedName>
        <fullName evidence="1">Ubiquinone biosynthesis accessory factor UbiK</fullName>
    </recommendedName>
</protein>
<dbReference type="STRING" id="396588.Tgr7_3099"/>
<comment type="pathway">
    <text evidence="1">Cofactor biosynthesis; ubiquinone biosynthesis.</text>
</comment>
<evidence type="ECO:0000313" key="3">
    <source>
        <dbReference type="Proteomes" id="UP000002383"/>
    </source>
</evidence>
<name>B8GQ21_THISH</name>
<keyword evidence="1" id="KW-0963">Cytoplasm</keyword>
<keyword evidence="3" id="KW-1185">Reference proteome</keyword>
<dbReference type="PANTHER" id="PTHR38040">
    <property type="entry name" value="UBIQUINONE BIOSYNTHESIS ACCESSORY FACTOR UBIK"/>
    <property type="match status" value="1"/>
</dbReference>
<dbReference type="Pfam" id="PF04380">
    <property type="entry name" value="BMFP"/>
    <property type="match status" value="1"/>
</dbReference>
<organism evidence="2 3">
    <name type="scientific">Thioalkalivibrio sulfidiphilus (strain HL-EbGR7)</name>
    <dbReference type="NCBI Taxonomy" id="396588"/>
    <lineage>
        <taxon>Bacteria</taxon>
        <taxon>Pseudomonadati</taxon>
        <taxon>Pseudomonadota</taxon>
        <taxon>Gammaproteobacteria</taxon>
        <taxon>Chromatiales</taxon>
        <taxon>Ectothiorhodospiraceae</taxon>
        <taxon>Thioalkalivibrio</taxon>
    </lineage>
</organism>
<dbReference type="RefSeq" id="WP_012639630.1">
    <property type="nucleotide sequence ID" value="NC_011901.1"/>
</dbReference>
<dbReference type="Proteomes" id="UP000002383">
    <property type="component" value="Chromosome"/>
</dbReference>
<dbReference type="OrthoDB" id="5297354at2"/>
<proteinExistence type="inferred from homology"/>